<dbReference type="PANTHER" id="PTHR10361:SF28">
    <property type="entry name" value="P3 PROTEIN-RELATED"/>
    <property type="match status" value="1"/>
</dbReference>
<keyword evidence="3 5" id="KW-1133">Transmembrane helix</keyword>
<evidence type="ECO:0000313" key="6">
    <source>
        <dbReference type="EMBL" id="STO94016.1"/>
    </source>
</evidence>
<evidence type="ECO:0000313" key="7">
    <source>
        <dbReference type="Proteomes" id="UP000255264"/>
    </source>
</evidence>
<accession>A0A377J0H7</accession>
<dbReference type="Gene3D" id="1.20.1530.20">
    <property type="match status" value="1"/>
</dbReference>
<dbReference type="GO" id="GO:0016020">
    <property type="term" value="C:membrane"/>
    <property type="evidence" value="ECO:0007669"/>
    <property type="project" value="UniProtKB-SubCell"/>
</dbReference>
<feature type="transmembrane region" description="Helical" evidence="5">
    <location>
        <begin position="82"/>
        <end position="102"/>
    </location>
</feature>
<protein>
    <submittedName>
        <fullName evidence="6">Sodium-dependent transporter</fullName>
    </submittedName>
</protein>
<feature type="transmembrane region" description="Helical" evidence="5">
    <location>
        <begin position="114"/>
        <end position="133"/>
    </location>
</feature>
<keyword evidence="4 5" id="KW-0472">Membrane</keyword>
<feature type="transmembrane region" description="Helical" evidence="5">
    <location>
        <begin position="20"/>
        <end position="40"/>
    </location>
</feature>
<dbReference type="InterPro" id="IPR002657">
    <property type="entry name" value="BilAc:Na_symport/Acr3"/>
</dbReference>
<comment type="subcellular location">
    <subcellularLocation>
        <location evidence="1">Membrane</location>
        <topology evidence="1">Multi-pass membrane protein</topology>
    </subcellularLocation>
</comment>
<organism evidence="6 7">
    <name type="scientific">Haemophilus pittmaniae</name>
    <dbReference type="NCBI Taxonomy" id="249188"/>
    <lineage>
        <taxon>Bacteria</taxon>
        <taxon>Pseudomonadati</taxon>
        <taxon>Pseudomonadota</taxon>
        <taxon>Gammaproteobacteria</taxon>
        <taxon>Pasteurellales</taxon>
        <taxon>Pasteurellaceae</taxon>
        <taxon>Haemophilus</taxon>
    </lineage>
</organism>
<dbReference type="EMBL" id="UGHS01000004">
    <property type="protein sequence ID" value="STO94016.1"/>
    <property type="molecule type" value="Genomic_DNA"/>
</dbReference>
<dbReference type="Pfam" id="PF01758">
    <property type="entry name" value="SBF"/>
    <property type="match status" value="1"/>
</dbReference>
<sequence>MPLIAFGLSKAFTLPSNFEIGIILLGCSHSAFSSILMTYLGKGNTTLSVASTAISSLLAPFLIPIIFYILGGQWLNVVVESMLFTVLKWVLAPIFLGLVVSAMLKKQIRPITKILPLIVAISMLVIFAILSAARKDKLLEFGSLILSLVVLLNCLGYAIGFFTARFFKLSIADSKAIAFQLGMKDAAPGIVLSIYNFKSIATATPSFLFNFWQNFSALYLADIFVNKKYKK</sequence>
<evidence type="ECO:0000256" key="2">
    <source>
        <dbReference type="ARBA" id="ARBA00022692"/>
    </source>
</evidence>
<dbReference type="AlphaFoldDB" id="A0A377J0H7"/>
<reference evidence="6 7" key="1">
    <citation type="submission" date="2018-06" db="EMBL/GenBank/DDBJ databases">
        <authorList>
            <consortium name="Pathogen Informatics"/>
            <person name="Doyle S."/>
        </authorList>
    </citation>
    <scope>NUCLEOTIDE SEQUENCE [LARGE SCALE GENOMIC DNA]</scope>
    <source>
        <strain evidence="6 7">NCTC13335</strain>
    </source>
</reference>
<proteinExistence type="predicted"/>
<dbReference type="InterPro" id="IPR038770">
    <property type="entry name" value="Na+/solute_symporter_sf"/>
</dbReference>
<name>A0A377J0H7_9PAST</name>
<feature type="transmembrane region" description="Helical" evidence="5">
    <location>
        <begin position="145"/>
        <end position="164"/>
    </location>
</feature>
<evidence type="ECO:0000256" key="5">
    <source>
        <dbReference type="SAM" id="Phobius"/>
    </source>
</evidence>
<evidence type="ECO:0000256" key="4">
    <source>
        <dbReference type="ARBA" id="ARBA00023136"/>
    </source>
</evidence>
<keyword evidence="7" id="KW-1185">Reference proteome</keyword>
<gene>
    <name evidence="6" type="ORF">NCTC13335_01932</name>
</gene>
<keyword evidence="2 5" id="KW-0812">Transmembrane</keyword>
<dbReference type="InterPro" id="IPR004710">
    <property type="entry name" value="Bilac:Na_transpt"/>
</dbReference>
<dbReference type="Proteomes" id="UP000255264">
    <property type="component" value="Unassembled WGS sequence"/>
</dbReference>
<dbReference type="PANTHER" id="PTHR10361">
    <property type="entry name" value="SODIUM-BILE ACID COTRANSPORTER"/>
    <property type="match status" value="1"/>
</dbReference>
<evidence type="ECO:0000256" key="3">
    <source>
        <dbReference type="ARBA" id="ARBA00022989"/>
    </source>
</evidence>
<feature type="transmembrane region" description="Helical" evidence="5">
    <location>
        <begin position="47"/>
        <end position="70"/>
    </location>
</feature>
<evidence type="ECO:0000256" key="1">
    <source>
        <dbReference type="ARBA" id="ARBA00004141"/>
    </source>
</evidence>